<accession>A0A9P1CDT3</accession>
<keyword evidence="4" id="KW-1185">Reference proteome</keyword>
<sequence>MEQTRDCSGLRAKAAVDQLWETHSSEMKMLNQHMADMQGSLQELKDAIAEVVPRHKLEEQLAHACASVRDEACSLCAQLRTEMLDRVATLETSQAMESRLLEAFPPSPQAAPQRSGPRGATVGPCVARPEEATLKVRPAVGNVATYSLQESTEELRKCLKDLNDVSPRAACPACPVVQSLPCGPK</sequence>
<organism evidence="2">
    <name type="scientific">Cladocopium goreaui</name>
    <dbReference type="NCBI Taxonomy" id="2562237"/>
    <lineage>
        <taxon>Eukaryota</taxon>
        <taxon>Sar</taxon>
        <taxon>Alveolata</taxon>
        <taxon>Dinophyceae</taxon>
        <taxon>Suessiales</taxon>
        <taxon>Symbiodiniaceae</taxon>
        <taxon>Cladocopium</taxon>
    </lineage>
</organism>
<evidence type="ECO:0000313" key="2">
    <source>
        <dbReference type="EMBL" id="CAI3989760.1"/>
    </source>
</evidence>
<dbReference type="EMBL" id="CAMXCT020001402">
    <property type="protein sequence ID" value="CAL1143135.1"/>
    <property type="molecule type" value="Genomic_DNA"/>
</dbReference>
<dbReference type="EMBL" id="CAMXCT010001402">
    <property type="protein sequence ID" value="CAI3989760.1"/>
    <property type="molecule type" value="Genomic_DNA"/>
</dbReference>
<evidence type="ECO:0000313" key="3">
    <source>
        <dbReference type="EMBL" id="CAL1143135.1"/>
    </source>
</evidence>
<reference evidence="3" key="2">
    <citation type="submission" date="2024-04" db="EMBL/GenBank/DDBJ databases">
        <authorList>
            <person name="Chen Y."/>
            <person name="Shah S."/>
            <person name="Dougan E. K."/>
            <person name="Thang M."/>
            <person name="Chan C."/>
        </authorList>
    </citation>
    <scope>NUCLEOTIDE SEQUENCE [LARGE SCALE GENOMIC DNA]</scope>
</reference>
<reference evidence="2" key="1">
    <citation type="submission" date="2022-10" db="EMBL/GenBank/DDBJ databases">
        <authorList>
            <person name="Chen Y."/>
            <person name="Dougan E. K."/>
            <person name="Chan C."/>
            <person name="Rhodes N."/>
            <person name="Thang M."/>
        </authorList>
    </citation>
    <scope>NUCLEOTIDE SEQUENCE</scope>
</reference>
<evidence type="ECO:0000256" key="1">
    <source>
        <dbReference type="SAM" id="MobiDB-lite"/>
    </source>
</evidence>
<name>A0A9P1CDT3_9DINO</name>
<dbReference type="Proteomes" id="UP001152797">
    <property type="component" value="Unassembled WGS sequence"/>
</dbReference>
<dbReference type="EMBL" id="CAMXCT030001402">
    <property type="protein sequence ID" value="CAL4777072.1"/>
    <property type="molecule type" value="Genomic_DNA"/>
</dbReference>
<dbReference type="AlphaFoldDB" id="A0A9P1CDT3"/>
<evidence type="ECO:0000313" key="4">
    <source>
        <dbReference type="Proteomes" id="UP001152797"/>
    </source>
</evidence>
<protein>
    <submittedName>
        <fullName evidence="2">Uncharacterized protein</fullName>
    </submittedName>
</protein>
<feature type="region of interest" description="Disordered" evidence="1">
    <location>
        <begin position="105"/>
        <end position="124"/>
    </location>
</feature>
<proteinExistence type="predicted"/>
<comment type="caution">
    <text evidence="2">The sequence shown here is derived from an EMBL/GenBank/DDBJ whole genome shotgun (WGS) entry which is preliminary data.</text>
</comment>
<gene>
    <name evidence="2" type="ORF">C1SCF055_LOCUS16808</name>
</gene>